<feature type="compositionally biased region" description="Basic and acidic residues" evidence="1">
    <location>
        <begin position="83"/>
        <end position="97"/>
    </location>
</feature>
<organism evidence="2 3">
    <name type="scientific">Microvirga mediterraneensis</name>
    <dbReference type="NCBI Taxonomy" id="2754695"/>
    <lineage>
        <taxon>Bacteria</taxon>
        <taxon>Pseudomonadati</taxon>
        <taxon>Pseudomonadota</taxon>
        <taxon>Alphaproteobacteria</taxon>
        <taxon>Hyphomicrobiales</taxon>
        <taxon>Methylobacteriaceae</taxon>
        <taxon>Microvirga</taxon>
    </lineage>
</organism>
<keyword evidence="3" id="KW-1185">Reference proteome</keyword>
<gene>
    <name evidence="2" type="ORF">H0S73_23905</name>
</gene>
<proteinExistence type="predicted"/>
<dbReference type="AlphaFoldDB" id="A0A838BTG3"/>
<dbReference type="EMBL" id="JACDXJ010000003">
    <property type="protein sequence ID" value="MBA1159134.1"/>
    <property type="molecule type" value="Genomic_DNA"/>
</dbReference>
<evidence type="ECO:0000313" key="2">
    <source>
        <dbReference type="EMBL" id="MBA1159134.1"/>
    </source>
</evidence>
<name>A0A838BTG3_9HYPH</name>
<accession>A0A838BTG3</accession>
<evidence type="ECO:0000256" key="1">
    <source>
        <dbReference type="SAM" id="MobiDB-lite"/>
    </source>
</evidence>
<evidence type="ECO:0000313" key="3">
    <source>
        <dbReference type="Proteomes" id="UP000572984"/>
    </source>
</evidence>
<dbReference type="RefSeq" id="WP_181054735.1">
    <property type="nucleotide sequence ID" value="NZ_JACDXJ010000003.1"/>
</dbReference>
<reference evidence="2 3" key="1">
    <citation type="submission" date="2020-07" db="EMBL/GenBank/DDBJ databases">
        <title>Draft genome and description of Microvirga mediterraneensis Marseille-Q2068 sp. nov.</title>
        <authorList>
            <person name="Boxberger M."/>
        </authorList>
    </citation>
    <scope>NUCLEOTIDE SEQUENCE [LARGE SCALE GENOMIC DNA]</scope>
    <source>
        <strain evidence="2 3">Marseille-Q2068</strain>
    </source>
</reference>
<dbReference type="Proteomes" id="UP000572984">
    <property type="component" value="Unassembled WGS sequence"/>
</dbReference>
<feature type="region of interest" description="Disordered" evidence="1">
    <location>
        <begin position="67"/>
        <end position="104"/>
    </location>
</feature>
<protein>
    <submittedName>
        <fullName evidence="2">Uncharacterized protein</fullName>
    </submittedName>
</protein>
<comment type="caution">
    <text evidence="2">The sequence shown here is derived from an EMBL/GenBank/DDBJ whole genome shotgun (WGS) entry which is preliminary data.</text>
</comment>
<sequence>MVACLDTIGDLGEAAAHRHMVGAGAAWKEQGDDMGGLAKRQPCAKLGLNADEFGCGAPLQEHRYTVGSLTGSGGPGLKAAARARTDSRLPDGHRTEQSLDDPPPMIMQRACQTTVPAPAIQGGTLLDLALDHPQLEPLQQIFCFRKSKTEVVRSRG</sequence>